<evidence type="ECO:0008006" key="3">
    <source>
        <dbReference type="Google" id="ProtNLM"/>
    </source>
</evidence>
<dbReference type="AlphaFoldDB" id="A0A1V8THV8"/>
<dbReference type="PANTHER" id="PTHR39214">
    <property type="entry name" value="MICROBODY (PEROXISOME) BIOGENESIS PROTEIN PEROXIN 8 (EUROFUNG)"/>
    <property type="match status" value="1"/>
</dbReference>
<dbReference type="EMBL" id="NAJO01000007">
    <property type="protein sequence ID" value="OQO10965.1"/>
    <property type="molecule type" value="Genomic_DNA"/>
</dbReference>
<dbReference type="STRING" id="1507870.A0A1V8THV8"/>
<reference evidence="2" key="1">
    <citation type="submission" date="2017-03" db="EMBL/GenBank/DDBJ databases">
        <title>Genomes of endolithic fungi from Antarctica.</title>
        <authorList>
            <person name="Coleine C."/>
            <person name="Masonjones S."/>
            <person name="Stajich J.E."/>
        </authorList>
    </citation>
    <scope>NUCLEOTIDE SEQUENCE [LARGE SCALE GENOMIC DNA]</scope>
    <source>
        <strain evidence="2">CCFEE 5527</strain>
    </source>
</reference>
<evidence type="ECO:0000313" key="2">
    <source>
        <dbReference type="Proteomes" id="UP000192596"/>
    </source>
</evidence>
<sequence>MPADRLLGTLLRSLQTYAEQQDTPRLLGTAASLLTTLNNPLNVTLLTSQLLAAPATWARPEGLTTSLRCMSVFHSAARALVQHEVAANQSQKGSDFVLPQPERVLQSGDWIKAVLNGADDHSPAWRHVLVIGGLLLGFGQAEDCILSRSTFRLLEETFVKSVNTALVDVADDDELGQTTVTLVLNHCFPAISEFERSQLDYDRLLPLLMWSALRSDEGLGSGYFLGAIDLDVRSAPDNVLSWPDRSPSFAQIQRMSASPLGASLGPLARLIGHTVEHVRDSWLVGSTVDDLLDFTRTLQLQWRQTKLSGVGASDESTFLTRETIELTSPALWKLLRSASYAVVIVFRSVLGRLLSDGALASDVVAPETAAKTLSALRNLYFISARAGAATFTQYTFVYLTALDVLGSHPMHAQSFVQAIQSPQLGTIPQHPLDRTLDLFYLNTAEHLALALAELAAEDLLVAACKPYLVAGREERLLPSFEAAHSTMLAAFSVPHNAGLAGRHMPFYIDALLRMFPGSVSPRQFRLAFTALISIASPPSLVAATNPALPAVLFDLLQDRVEHATHEVLSSMHDDSQPISASDAVPLSERAAIVLTAIDTLAYVPLDMLSYCLPATADMVNTIDDSEMRYHCVEHLWSVIMEGGMEPDRSRISHAWWSSAGGREHVLYGRGEIAEHSLDMSGALPEEEIPSKL</sequence>
<comment type="caution">
    <text evidence="1">The sequence shown here is derived from an EMBL/GenBank/DDBJ whole genome shotgun (WGS) entry which is preliminary data.</text>
</comment>
<accession>A0A1V8THV8</accession>
<keyword evidence="2" id="KW-1185">Reference proteome</keyword>
<proteinExistence type="predicted"/>
<dbReference type="Proteomes" id="UP000192596">
    <property type="component" value="Unassembled WGS sequence"/>
</dbReference>
<dbReference type="Pfam" id="PF26001">
    <property type="entry name" value="Pex8"/>
    <property type="match status" value="1"/>
</dbReference>
<organism evidence="1 2">
    <name type="scientific">Cryoendolithus antarcticus</name>
    <dbReference type="NCBI Taxonomy" id="1507870"/>
    <lineage>
        <taxon>Eukaryota</taxon>
        <taxon>Fungi</taxon>
        <taxon>Dikarya</taxon>
        <taxon>Ascomycota</taxon>
        <taxon>Pezizomycotina</taxon>
        <taxon>Dothideomycetes</taxon>
        <taxon>Dothideomycetidae</taxon>
        <taxon>Cladosporiales</taxon>
        <taxon>Cladosporiaceae</taxon>
        <taxon>Cryoendolithus</taxon>
    </lineage>
</organism>
<protein>
    <recommendedName>
        <fullName evidence="3">Peroxisomal membrane protein PEX17</fullName>
    </recommendedName>
</protein>
<dbReference type="OrthoDB" id="2357318at2759"/>
<dbReference type="InParanoid" id="A0A1V8THV8"/>
<name>A0A1V8THV8_9PEZI</name>
<dbReference type="PANTHER" id="PTHR39214:SF1">
    <property type="entry name" value="MICROBODY (PEROXISOME) BIOGENESIS PROTEIN PEROXIN 8 (EUROFUNG)"/>
    <property type="match status" value="1"/>
</dbReference>
<evidence type="ECO:0000313" key="1">
    <source>
        <dbReference type="EMBL" id="OQO10965.1"/>
    </source>
</evidence>
<dbReference type="InterPro" id="IPR055334">
    <property type="entry name" value="PEX8-like"/>
</dbReference>
<gene>
    <name evidence="1" type="ORF">B0A48_05220</name>
</gene>